<dbReference type="EMBL" id="JADGMS010000001">
    <property type="protein sequence ID" value="KAF9689658.1"/>
    <property type="molecule type" value="Genomic_DNA"/>
</dbReference>
<keyword evidence="2" id="KW-1185">Reference proteome</keyword>
<reference evidence="1 2" key="1">
    <citation type="submission" date="2020-10" db="EMBL/GenBank/DDBJ databases">
        <title>Plant Genome Project.</title>
        <authorList>
            <person name="Zhang R.-G."/>
        </authorList>
    </citation>
    <scope>NUCLEOTIDE SEQUENCE [LARGE SCALE GENOMIC DNA]</scope>
    <source>
        <strain evidence="1">FAFU-HL-1</strain>
        <tissue evidence="1">Leaf</tissue>
    </source>
</reference>
<accession>A0A835TN63</accession>
<proteinExistence type="predicted"/>
<evidence type="ECO:0000313" key="1">
    <source>
        <dbReference type="EMBL" id="KAF9689658.1"/>
    </source>
</evidence>
<protein>
    <submittedName>
        <fullName evidence="1">Uncharacterized protein</fullName>
    </submittedName>
</protein>
<evidence type="ECO:0000313" key="2">
    <source>
        <dbReference type="Proteomes" id="UP000657918"/>
    </source>
</evidence>
<dbReference type="Proteomes" id="UP000657918">
    <property type="component" value="Unassembled WGS sequence"/>
</dbReference>
<name>A0A835TN63_9ROSI</name>
<comment type="caution">
    <text evidence="1">The sequence shown here is derived from an EMBL/GenBank/DDBJ whole genome shotgun (WGS) entry which is preliminary data.</text>
</comment>
<organism evidence="1 2">
    <name type="scientific">Salix dunnii</name>
    <dbReference type="NCBI Taxonomy" id="1413687"/>
    <lineage>
        <taxon>Eukaryota</taxon>
        <taxon>Viridiplantae</taxon>
        <taxon>Streptophyta</taxon>
        <taxon>Embryophyta</taxon>
        <taxon>Tracheophyta</taxon>
        <taxon>Spermatophyta</taxon>
        <taxon>Magnoliopsida</taxon>
        <taxon>eudicotyledons</taxon>
        <taxon>Gunneridae</taxon>
        <taxon>Pentapetalae</taxon>
        <taxon>rosids</taxon>
        <taxon>fabids</taxon>
        <taxon>Malpighiales</taxon>
        <taxon>Salicaceae</taxon>
        <taxon>Saliceae</taxon>
        <taxon>Salix</taxon>
    </lineage>
</organism>
<gene>
    <name evidence="1" type="ORF">SADUNF_Sadunf01G0115100</name>
</gene>
<dbReference type="AlphaFoldDB" id="A0A835TN63"/>
<sequence length="59" mass="6530">MENGAIKTAGNVSAQMQVCDKNGKNRDGALYNMKFNNVYAKNLAESTTNEDLKNIFTEN</sequence>